<dbReference type="RefSeq" id="WP_130410650.1">
    <property type="nucleotide sequence ID" value="NZ_SHKX01000010.1"/>
</dbReference>
<sequence>MNRFPAALLLMLFLLPLPALAAVYGMNDWQNPAPHGLDPFKGNPAALADLAADTVILYPHPARDFTLEVKGKLKSYRNQQFVSAAVVLPVPAAAVAQTVRSYTGYAAFFPKTTLSQLKQQSGPHTLMHYHVRIDLPMPFPNVSEDILAQHTVEADGSVSARLIEAPVDVGLARYEWFPLDARRTLLVFTTWTDLNSASFLLRTILHAFPDIRIAVPYVGNGFLAEAFRNRLAPSAAPVAAAMPAIPPLQDLAWTPDRKQLLSGLLDQGEVAFIHPPVWIRGTADKPTDLRFITAIGRVAAPVDVTRQMTTDFARYPKIFPQVRKVKIHPTQNSGFDMDMKLGIGLGFLSLPVNISISHNWSKDRSLLFKSFGGDLEQIQGYWRWEEATVNSTTMLLHSAGKVGEHPPHFLKLAKYLPYNDFLPTMGAQLISLRKLERWVAAKQPGAVQPEEPLPE</sequence>
<dbReference type="InterPro" id="IPR023393">
    <property type="entry name" value="START-like_dom_sf"/>
</dbReference>
<gene>
    <name evidence="5" type="ORF">EV700_0365</name>
</gene>
<proteinExistence type="inferred from homology"/>
<evidence type="ECO:0000313" key="6">
    <source>
        <dbReference type="Proteomes" id="UP000292423"/>
    </source>
</evidence>
<comment type="caution">
    <text evidence="5">The sequence shown here is derived from an EMBL/GenBank/DDBJ whole genome shotgun (WGS) entry which is preliminary data.</text>
</comment>
<dbReference type="Gene3D" id="3.30.530.20">
    <property type="match status" value="1"/>
</dbReference>
<evidence type="ECO:0000259" key="4">
    <source>
        <dbReference type="Pfam" id="PF03364"/>
    </source>
</evidence>
<feature type="signal peptide" evidence="3">
    <location>
        <begin position="1"/>
        <end position="21"/>
    </location>
</feature>
<comment type="similarity">
    <text evidence="1">Belongs to the ribosome association toxin RatA family.</text>
</comment>
<evidence type="ECO:0000256" key="3">
    <source>
        <dbReference type="SAM" id="SignalP"/>
    </source>
</evidence>
<evidence type="ECO:0000256" key="1">
    <source>
        <dbReference type="ARBA" id="ARBA00008918"/>
    </source>
</evidence>
<feature type="chain" id="PRO_5020449573" description="Coenzyme Q-binding protein COQ10 START domain-containing protein" evidence="3">
    <location>
        <begin position="22"/>
        <end position="455"/>
    </location>
</feature>
<accession>A0A4Q7ZBP9</accession>
<keyword evidence="3" id="KW-0732">Signal</keyword>
<dbReference type="Pfam" id="PF03364">
    <property type="entry name" value="Polyketide_cyc"/>
    <property type="match status" value="1"/>
</dbReference>
<dbReference type="EMBL" id="SHKX01000010">
    <property type="protein sequence ID" value="RZU47403.1"/>
    <property type="molecule type" value="Genomic_DNA"/>
</dbReference>
<keyword evidence="2" id="KW-1277">Toxin-antitoxin system</keyword>
<reference evidence="5 6" key="1">
    <citation type="submission" date="2019-02" db="EMBL/GenBank/DDBJ databases">
        <title>Genomic Encyclopedia of Type Strains, Phase IV (KMG-IV): sequencing the most valuable type-strain genomes for metagenomic binning, comparative biology and taxonomic classification.</title>
        <authorList>
            <person name="Goeker M."/>
        </authorList>
    </citation>
    <scope>NUCLEOTIDE SEQUENCE [LARGE SCALE GENOMIC DNA]</scope>
    <source>
        <strain evidence="5 6">DSM 105135</strain>
    </source>
</reference>
<dbReference type="AlphaFoldDB" id="A0A4Q7ZBP9"/>
<evidence type="ECO:0000313" key="5">
    <source>
        <dbReference type="EMBL" id="RZU47403.1"/>
    </source>
</evidence>
<keyword evidence="6" id="KW-1185">Reference proteome</keyword>
<name>A0A4Q7ZBP9_9GAMM</name>
<dbReference type="Proteomes" id="UP000292423">
    <property type="component" value="Unassembled WGS sequence"/>
</dbReference>
<protein>
    <recommendedName>
        <fullName evidence="4">Coenzyme Q-binding protein COQ10 START domain-containing protein</fullName>
    </recommendedName>
</protein>
<feature type="domain" description="Coenzyme Q-binding protein COQ10 START" evidence="4">
    <location>
        <begin position="298"/>
        <end position="395"/>
    </location>
</feature>
<dbReference type="InterPro" id="IPR005031">
    <property type="entry name" value="COQ10_START"/>
</dbReference>
<dbReference type="OrthoDB" id="6703823at2"/>
<dbReference type="SUPFAM" id="SSF55961">
    <property type="entry name" value="Bet v1-like"/>
    <property type="match status" value="2"/>
</dbReference>
<evidence type="ECO:0000256" key="2">
    <source>
        <dbReference type="ARBA" id="ARBA00022649"/>
    </source>
</evidence>
<organism evidence="5 6">
    <name type="scientific">Fluviicoccus keumensis</name>
    <dbReference type="NCBI Taxonomy" id="1435465"/>
    <lineage>
        <taxon>Bacteria</taxon>
        <taxon>Pseudomonadati</taxon>
        <taxon>Pseudomonadota</taxon>
        <taxon>Gammaproteobacteria</taxon>
        <taxon>Moraxellales</taxon>
        <taxon>Moraxellaceae</taxon>
        <taxon>Fluviicoccus</taxon>
    </lineage>
</organism>